<sequence>MAYHCEKSQSNMFKYINYGQYDKNQMIIIQMNNEYVIDQTSRSGDQSRNLFNLLSNGKQPSAQINAAVKISTLRICEVEYSRAVIIRYKDRLEQPLEMWASNGSSYA</sequence>
<dbReference type="EMBL" id="CAXDID020000079">
    <property type="protein sequence ID" value="CAL6017824.1"/>
    <property type="molecule type" value="Genomic_DNA"/>
</dbReference>
<evidence type="ECO:0000313" key="2">
    <source>
        <dbReference type="Proteomes" id="UP001642409"/>
    </source>
</evidence>
<keyword evidence="2" id="KW-1185">Reference proteome</keyword>
<gene>
    <name evidence="1" type="ORF">HINF_LOCUS26173</name>
</gene>
<protein>
    <submittedName>
        <fullName evidence="1">Hypothetical_protein</fullName>
    </submittedName>
</protein>
<organism evidence="1 2">
    <name type="scientific">Hexamita inflata</name>
    <dbReference type="NCBI Taxonomy" id="28002"/>
    <lineage>
        <taxon>Eukaryota</taxon>
        <taxon>Metamonada</taxon>
        <taxon>Diplomonadida</taxon>
        <taxon>Hexamitidae</taxon>
        <taxon>Hexamitinae</taxon>
        <taxon>Hexamita</taxon>
    </lineage>
</organism>
<reference evidence="1 2" key="1">
    <citation type="submission" date="2024-07" db="EMBL/GenBank/DDBJ databases">
        <authorList>
            <person name="Akdeniz Z."/>
        </authorList>
    </citation>
    <scope>NUCLEOTIDE SEQUENCE [LARGE SCALE GENOMIC DNA]</scope>
</reference>
<name>A0ABP1IK38_9EUKA</name>
<comment type="caution">
    <text evidence="1">The sequence shown here is derived from an EMBL/GenBank/DDBJ whole genome shotgun (WGS) entry which is preliminary data.</text>
</comment>
<dbReference type="Proteomes" id="UP001642409">
    <property type="component" value="Unassembled WGS sequence"/>
</dbReference>
<accession>A0ABP1IK38</accession>
<proteinExistence type="predicted"/>
<evidence type="ECO:0000313" key="1">
    <source>
        <dbReference type="EMBL" id="CAL6017824.1"/>
    </source>
</evidence>